<dbReference type="SUPFAM" id="SSF47473">
    <property type="entry name" value="EF-hand"/>
    <property type="match status" value="1"/>
</dbReference>
<dbReference type="Proteomes" id="UP000007800">
    <property type="component" value="Unassembled WGS sequence"/>
</dbReference>
<name>C5KZL4_PERM5</name>
<gene>
    <name evidence="3" type="ORF">Pmar_PMAR007038</name>
</gene>
<keyword evidence="1" id="KW-0106">Calcium</keyword>
<sequence>MATSRLSCLTRLRPGYRTPTFLVHRLNFASQTPRLWSGGDFKYRKDDEVEYTEQHVKRWKSWMGDEYAKYKNDELIAWRRPFDELSKGGLINVNNFMKIVKNKVGSTVPPKSLHTYAMKLWREWDEDQSNFIDFAEFIHHMKIFDMHLLKSALREESKAADTFETYKNPNSGKLDEDGLFEIMVANNFLVTTTTDAENILAQVGDGKSLSKEEFLRWINED</sequence>
<dbReference type="PROSITE" id="PS00018">
    <property type="entry name" value="EF_HAND_1"/>
    <property type="match status" value="1"/>
</dbReference>
<dbReference type="Gene3D" id="1.10.238.10">
    <property type="entry name" value="EF-hand"/>
    <property type="match status" value="1"/>
</dbReference>
<dbReference type="InterPro" id="IPR002048">
    <property type="entry name" value="EF_hand_dom"/>
</dbReference>
<keyword evidence="4" id="KW-1185">Reference proteome</keyword>
<dbReference type="InParanoid" id="C5KZL4"/>
<dbReference type="OrthoDB" id="191686at2759"/>
<proteinExistence type="predicted"/>
<evidence type="ECO:0000313" key="4">
    <source>
        <dbReference type="Proteomes" id="UP000007800"/>
    </source>
</evidence>
<evidence type="ECO:0000256" key="1">
    <source>
        <dbReference type="ARBA" id="ARBA00022837"/>
    </source>
</evidence>
<evidence type="ECO:0000259" key="2">
    <source>
        <dbReference type="PROSITE" id="PS50222"/>
    </source>
</evidence>
<dbReference type="PROSITE" id="PS50222">
    <property type="entry name" value="EF_HAND_2"/>
    <property type="match status" value="1"/>
</dbReference>
<dbReference type="RefSeq" id="XP_002778247.1">
    <property type="nucleotide sequence ID" value="XM_002778201.1"/>
</dbReference>
<feature type="domain" description="EF-hand" evidence="2">
    <location>
        <begin position="112"/>
        <end position="147"/>
    </location>
</feature>
<dbReference type="GeneID" id="9038320"/>
<evidence type="ECO:0000313" key="3">
    <source>
        <dbReference type="EMBL" id="EER10042.1"/>
    </source>
</evidence>
<protein>
    <recommendedName>
        <fullName evidence="2">EF-hand domain-containing protein</fullName>
    </recommendedName>
</protein>
<dbReference type="GO" id="GO:0005509">
    <property type="term" value="F:calcium ion binding"/>
    <property type="evidence" value="ECO:0007669"/>
    <property type="project" value="InterPro"/>
</dbReference>
<dbReference type="EMBL" id="GG677899">
    <property type="protein sequence ID" value="EER10042.1"/>
    <property type="molecule type" value="Genomic_DNA"/>
</dbReference>
<dbReference type="InterPro" id="IPR018247">
    <property type="entry name" value="EF_Hand_1_Ca_BS"/>
</dbReference>
<dbReference type="InterPro" id="IPR011992">
    <property type="entry name" value="EF-hand-dom_pair"/>
</dbReference>
<accession>C5KZL4</accession>
<dbReference type="AlphaFoldDB" id="C5KZL4"/>
<reference evidence="3 4" key="1">
    <citation type="submission" date="2008-07" db="EMBL/GenBank/DDBJ databases">
        <authorList>
            <person name="El-Sayed N."/>
            <person name="Caler E."/>
            <person name="Inman J."/>
            <person name="Amedeo P."/>
            <person name="Hass B."/>
            <person name="Wortman J."/>
        </authorList>
    </citation>
    <scope>NUCLEOTIDE SEQUENCE [LARGE SCALE GENOMIC DNA]</scope>
    <source>
        <strain evidence="4">ATCC 50983 / TXsc</strain>
    </source>
</reference>
<organism evidence="4">
    <name type="scientific">Perkinsus marinus (strain ATCC 50983 / TXsc)</name>
    <dbReference type="NCBI Taxonomy" id="423536"/>
    <lineage>
        <taxon>Eukaryota</taxon>
        <taxon>Sar</taxon>
        <taxon>Alveolata</taxon>
        <taxon>Perkinsozoa</taxon>
        <taxon>Perkinsea</taxon>
        <taxon>Perkinsida</taxon>
        <taxon>Perkinsidae</taxon>
        <taxon>Perkinsus</taxon>
    </lineage>
</organism>